<dbReference type="FunFam" id="1.20.1250.20:FF:000784">
    <property type="entry name" value="MFS drug efflux pump"/>
    <property type="match status" value="1"/>
</dbReference>
<gene>
    <name evidence="9" type="ORF">N7492_003247</name>
</gene>
<feature type="transmembrane region" description="Helical" evidence="7">
    <location>
        <begin position="126"/>
        <end position="146"/>
    </location>
</feature>
<feature type="transmembrane region" description="Helical" evidence="7">
    <location>
        <begin position="393"/>
        <end position="411"/>
    </location>
</feature>
<dbReference type="GO" id="GO:0022857">
    <property type="term" value="F:transmembrane transporter activity"/>
    <property type="evidence" value="ECO:0007669"/>
    <property type="project" value="InterPro"/>
</dbReference>
<keyword evidence="2" id="KW-0813">Transport</keyword>
<comment type="subcellular location">
    <subcellularLocation>
        <location evidence="1">Membrane</location>
        <topology evidence="1">Multi-pass membrane protein</topology>
    </subcellularLocation>
</comment>
<reference evidence="9" key="1">
    <citation type="submission" date="2022-11" db="EMBL/GenBank/DDBJ databases">
        <authorList>
            <person name="Petersen C."/>
        </authorList>
    </citation>
    <scope>NUCLEOTIDE SEQUENCE</scope>
    <source>
        <strain evidence="9">IBT 21917</strain>
    </source>
</reference>
<feature type="domain" description="Major facilitator superfamily (MFS) profile" evidence="8">
    <location>
        <begin position="60"/>
        <end position="502"/>
    </location>
</feature>
<dbReference type="InterPro" id="IPR036259">
    <property type="entry name" value="MFS_trans_sf"/>
</dbReference>
<evidence type="ECO:0000256" key="1">
    <source>
        <dbReference type="ARBA" id="ARBA00004141"/>
    </source>
</evidence>
<evidence type="ECO:0000256" key="3">
    <source>
        <dbReference type="ARBA" id="ARBA00022692"/>
    </source>
</evidence>
<feature type="transmembrane region" description="Helical" evidence="7">
    <location>
        <begin position="214"/>
        <end position="235"/>
    </location>
</feature>
<name>A0A9W9LX74_9EURO</name>
<feature type="transmembrane region" description="Helical" evidence="7">
    <location>
        <begin position="325"/>
        <end position="346"/>
    </location>
</feature>
<feature type="transmembrane region" description="Helical" evidence="7">
    <location>
        <begin position="549"/>
        <end position="568"/>
    </location>
</feature>
<feature type="transmembrane region" description="Helical" evidence="7">
    <location>
        <begin position="417"/>
        <end position="437"/>
    </location>
</feature>
<feature type="transmembrane region" description="Helical" evidence="7">
    <location>
        <begin position="449"/>
        <end position="472"/>
    </location>
</feature>
<comment type="caution">
    <text evidence="9">The sequence shown here is derived from an EMBL/GenBank/DDBJ whole genome shotgun (WGS) entry which is preliminary data.</text>
</comment>
<dbReference type="InterPro" id="IPR020846">
    <property type="entry name" value="MFS_dom"/>
</dbReference>
<evidence type="ECO:0000256" key="5">
    <source>
        <dbReference type="ARBA" id="ARBA00023136"/>
    </source>
</evidence>
<evidence type="ECO:0000313" key="9">
    <source>
        <dbReference type="EMBL" id="KAJ5180037.1"/>
    </source>
</evidence>
<feature type="transmembrane region" description="Helical" evidence="7">
    <location>
        <begin position="152"/>
        <end position="172"/>
    </location>
</feature>
<dbReference type="EMBL" id="JAPQKO010000002">
    <property type="protein sequence ID" value="KAJ5180037.1"/>
    <property type="molecule type" value="Genomic_DNA"/>
</dbReference>
<evidence type="ECO:0000256" key="4">
    <source>
        <dbReference type="ARBA" id="ARBA00022989"/>
    </source>
</evidence>
<proteinExistence type="predicted"/>
<dbReference type="GO" id="GO:0005886">
    <property type="term" value="C:plasma membrane"/>
    <property type="evidence" value="ECO:0007669"/>
    <property type="project" value="TreeGrafter"/>
</dbReference>
<dbReference type="Gene3D" id="1.20.1250.20">
    <property type="entry name" value="MFS general substrate transporter like domains"/>
    <property type="match status" value="2"/>
</dbReference>
<feature type="compositionally biased region" description="Polar residues" evidence="6">
    <location>
        <begin position="1"/>
        <end position="11"/>
    </location>
</feature>
<keyword evidence="3 7" id="KW-0812">Transmembrane</keyword>
<dbReference type="Pfam" id="PF06609">
    <property type="entry name" value="TRI12"/>
    <property type="match status" value="1"/>
</dbReference>
<accession>A0A9W9LX74</accession>
<feature type="transmembrane region" description="Helical" evidence="7">
    <location>
        <begin position="287"/>
        <end position="304"/>
    </location>
</feature>
<dbReference type="PROSITE" id="PS50850">
    <property type="entry name" value="MFS"/>
    <property type="match status" value="1"/>
</dbReference>
<dbReference type="InterPro" id="IPR010573">
    <property type="entry name" value="MFS_Str1/Tri12-like"/>
</dbReference>
<feature type="transmembrane region" description="Helical" evidence="7">
    <location>
        <begin position="184"/>
        <end position="208"/>
    </location>
</feature>
<dbReference type="SUPFAM" id="SSF103473">
    <property type="entry name" value="MFS general substrate transporter"/>
    <property type="match status" value="1"/>
</dbReference>
<keyword evidence="4 7" id="KW-1133">Transmembrane helix</keyword>
<keyword evidence="10" id="KW-1185">Reference proteome</keyword>
<dbReference type="Proteomes" id="UP001146351">
    <property type="component" value="Unassembled WGS sequence"/>
</dbReference>
<dbReference type="OrthoDB" id="4161376at2759"/>
<organism evidence="9 10">
    <name type="scientific">Penicillium capsulatum</name>
    <dbReference type="NCBI Taxonomy" id="69766"/>
    <lineage>
        <taxon>Eukaryota</taxon>
        <taxon>Fungi</taxon>
        <taxon>Dikarya</taxon>
        <taxon>Ascomycota</taxon>
        <taxon>Pezizomycotina</taxon>
        <taxon>Eurotiomycetes</taxon>
        <taxon>Eurotiomycetidae</taxon>
        <taxon>Eurotiales</taxon>
        <taxon>Aspergillaceae</taxon>
        <taxon>Penicillium</taxon>
    </lineage>
</organism>
<evidence type="ECO:0000256" key="6">
    <source>
        <dbReference type="SAM" id="MobiDB-lite"/>
    </source>
</evidence>
<feature type="region of interest" description="Disordered" evidence="6">
    <location>
        <begin position="1"/>
        <end position="31"/>
    </location>
</feature>
<feature type="transmembrane region" description="Helical" evidence="7">
    <location>
        <begin position="99"/>
        <end position="119"/>
    </location>
</feature>
<evidence type="ECO:0000259" key="8">
    <source>
        <dbReference type="PROSITE" id="PS50850"/>
    </source>
</evidence>
<dbReference type="AlphaFoldDB" id="A0A9W9LX74"/>
<dbReference type="PANTHER" id="PTHR23501:SF109">
    <property type="entry name" value="MAJOR FACILITATOR SUPERFAMILY (MFS) PROFILE DOMAIN-CONTAINING PROTEIN-RELATED"/>
    <property type="match status" value="1"/>
</dbReference>
<reference evidence="9" key="2">
    <citation type="journal article" date="2023" name="IMA Fungus">
        <title>Comparative genomic study of the Penicillium genus elucidates a diverse pangenome and 15 lateral gene transfer events.</title>
        <authorList>
            <person name="Petersen C."/>
            <person name="Sorensen T."/>
            <person name="Nielsen M.R."/>
            <person name="Sondergaard T.E."/>
            <person name="Sorensen J.L."/>
            <person name="Fitzpatrick D.A."/>
            <person name="Frisvad J.C."/>
            <person name="Nielsen K.L."/>
        </authorList>
    </citation>
    <scope>NUCLEOTIDE SEQUENCE</scope>
    <source>
        <strain evidence="9">IBT 21917</strain>
    </source>
</reference>
<dbReference type="PANTHER" id="PTHR23501">
    <property type="entry name" value="MAJOR FACILITATOR SUPERFAMILY"/>
    <property type="match status" value="1"/>
</dbReference>
<evidence type="ECO:0000256" key="7">
    <source>
        <dbReference type="SAM" id="Phobius"/>
    </source>
</evidence>
<protein>
    <recommendedName>
        <fullName evidence="8">Major facilitator superfamily (MFS) profile domain-containing protein</fullName>
    </recommendedName>
</protein>
<feature type="transmembrane region" description="Helical" evidence="7">
    <location>
        <begin position="366"/>
        <end position="386"/>
    </location>
</feature>
<evidence type="ECO:0000256" key="2">
    <source>
        <dbReference type="ARBA" id="ARBA00022448"/>
    </source>
</evidence>
<sequence>MTNPTESLSNEQLHENAKIPPQESSGLDNEHDRQEVVKMGSDEAGMHESEMDIPMTFRRFMGFTSMAFLWTGSQIPVYLYGGIPPYIYGSIGGADRWVWLILSNLLGLAGVCPFVGSLSDLFGRRYVAIAGASLICLGMIVSSTANTMNICIAGMAIAGAGAGVNELTALAATAEMAPTRRRGVYVAVLIFTILPFCPAVLYAQLIAYYSTWRYVGAFCAAWNAVGLLITIAFYFPPPRVNSAGLSRAEILRRVDFIGGFLSITGLIVFLAGLQWGGYMYSWTSAHVLAPLIIGFLLLVAFTFWEIYGANHPIFPTRLKQEPRTLGLTLVITFISGANFFSVLMFWPTESFNVYGHDPIDVGVRSLPVAFGILVGACMVLVLLSVFRGHNKELLIISSVLMTAGCGALAVGRIDNLYQLWGLLVLAGLGIGGIVVPASIITTIICPDDLIATISALTLSIRVVGGSVGYTIYYNVFISKFVPLAKHYIGGVMVTQLNITDVEAITEVIELTGAALLDEIKLIPGIAGNETAHQMVVTAGQLAYAESYKWVYYVSIAFGVVSILASCFLGDIQQYMTNHVAVVM</sequence>
<feature type="transmembrane region" description="Helical" evidence="7">
    <location>
        <begin position="60"/>
        <end position="79"/>
    </location>
</feature>
<keyword evidence="5 7" id="KW-0472">Membrane</keyword>
<evidence type="ECO:0000313" key="10">
    <source>
        <dbReference type="Proteomes" id="UP001146351"/>
    </source>
</evidence>
<feature type="transmembrane region" description="Helical" evidence="7">
    <location>
        <begin position="256"/>
        <end position="275"/>
    </location>
</feature>